<proteinExistence type="predicted"/>
<organism evidence="3 4">
    <name type="scientific">Stereocaulon virgatum</name>
    <dbReference type="NCBI Taxonomy" id="373712"/>
    <lineage>
        <taxon>Eukaryota</taxon>
        <taxon>Fungi</taxon>
        <taxon>Dikarya</taxon>
        <taxon>Ascomycota</taxon>
        <taxon>Pezizomycotina</taxon>
        <taxon>Lecanoromycetes</taxon>
        <taxon>OSLEUM clade</taxon>
        <taxon>Lecanoromycetidae</taxon>
        <taxon>Lecanorales</taxon>
        <taxon>Lecanorineae</taxon>
        <taxon>Stereocaulaceae</taxon>
        <taxon>Stereocaulon</taxon>
    </lineage>
</organism>
<keyword evidence="4" id="KW-1185">Reference proteome</keyword>
<accession>A0ABR3ZZB0</accession>
<evidence type="ECO:0000313" key="4">
    <source>
        <dbReference type="Proteomes" id="UP001590950"/>
    </source>
</evidence>
<keyword evidence="2" id="KW-0812">Transmembrane</keyword>
<feature type="transmembrane region" description="Helical" evidence="2">
    <location>
        <begin position="6"/>
        <end position="33"/>
    </location>
</feature>
<name>A0ABR3ZZB0_9LECA</name>
<evidence type="ECO:0000313" key="3">
    <source>
        <dbReference type="EMBL" id="KAL2039027.1"/>
    </source>
</evidence>
<keyword evidence="2" id="KW-0472">Membrane</keyword>
<reference evidence="3 4" key="1">
    <citation type="submission" date="2024-09" db="EMBL/GenBank/DDBJ databases">
        <title>Rethinking Asexuality: The Enigmatic Case of Functional Sexual Genes in Lepraria (Stereocaulaceae).</title>
        <authorList>
            <person name="Doellman M."/>
            <person name="Sun Y."/>
            <person name="Barcenas-Pena A."/>
            <person name="Lumbsch H.T."/>
            <person name="Grewe F."/>
        </authorList>
    </citation>
    <scope>NUCLEOTIDE SEQUENCE [LARGE SCALE GENOMIC DNA]</scope>
    <source>
        <strain evidence="3 4">Mercado 3170</strain>
    </source>
</reference>
<dbReference type="Proteomes" id="UP001590950">
    <property type="component" value="Unassembled WGS sequence"/>
</dbReference>
<protein>
    <submittedName>
        <fullName evidence="3">Uncharacterized protein</fullName>
    </submittedName>
</protein>
<sequence>MVSKIFTYVGTSFLIAFAAIGVVFGVFNIYTYFRDRNSNLIGKLEKDIATIEGSNNVRIAHLRGLNRVAQADHFTAEMTRAREKFCEDIRLASLDDKLRLASHRTYFRKLADIDIETETARALAARLSDVLRPPSVPQISVSPQRGLIRPPRRTDKYQMLANGESTKPPASAASTHASVAVENVRPPTPQIPAVEERGTITAAEVTARAPAAAEPKDADSAVAEQADEDAASTGGSIRLKTLRSARSLDGDSAYFSIESSNTPTE</sequence>
<feature type="compositionally biased region" description="Low complexity" evidence="1">
    <location>
        <begin position="165"/>
        <end position="181"/>
    </location>
</feature>
<comment type="caution">
    <text evidence="3">The sequence shown here is derived from an EMBL/GenBank/DDBJ whole genome shotgun (WGS) entry which is preliminary data.</text>
</comment>
<evidence type="ECO:0000256" key="2">
    <source>
        <dbReference type="SAM" id="Phobius"/>
    </source>
</evidence>
<keyword evidence="2" id="KW-1133">Transmembrane helix</keyword>
<evidence type="ECO:0000256" key="1">
    <source>
        <dbReference type="SAM" id="MobiDB-lite"/>
    </source>
</evidence>
<dbReference type="EMBL" id="JBEFKJ010000027">
    <property type="protein sequence ID" value="KAL2039027.1"/>
    <property type="molecule type" value="Genomic_DNA"/>
</dbReference>
<feature type="compositionally biased region" description="Low complexity" evidence="1">
    <location>
        <begin position="201"/>
        <end position="213"/>
    </location>
</feature>
<gene>
    <name evidence="3" type="ORF">N7G274_008076</name>
</gene>
<feature type="region of interest" description="Disordered" evidence="1">
    <location>
        <begin position="162"/>
        <end position="238"/>
    </location>
</feature>